<dbReference type="SMART" id="SM00387">
    <property type="entry name" value="HATPase_c"/>
    <property type="match status" value="1"/>
</dbReference>
<evidence type="ECO:0000256" key="6">
    <source>
        <dbReference type="ARBA" id="ARBA00022777"/>
    </source>
</evidence>
<dbReference type="Proteomes" id="UP000198253">
    <property type="component" value="Chromosome I"/>
</dbReference>
<gene>
    <name evidence="12" type="ORF">GA0070618_4784</name>
</gene>
<evidence type="ECO:0000259" key="11">
    <source>
        <dbReference type="SMART" id="SM00387"/>
    </source>
</evidence>
<keyword evidence="8" id="KW-0902">Two-component regulatory system</keyword>
<evidence type="ECO:0000256" key="3">
    <source>
        <dbReference type="ARBA" id="ARBA00022553"/>
    </source>
</evidence>
<dbReference type="InterPro" id="IPR055558">
    <property type="entry name" value="DUF7134"/>
</dbReference>
<keyword evidence="10" id="KW-0812">Transmembrane</keyword>
<feature type="transmembrane region" description="Helical" evidence="10">
    <location>
        <begin position="126"/>
        <end position="147"/>
    </location>
</feature>
<evidence type="ECO:0000256" key="5">
    <source>
        <dbReference type="ARBA" id="ARBA00022741"/>
    </source>
</evidence>
<dbReference type="Gene3D" id="3.30.565.10">
    <property type="entry name" value="Histidine kinase-like ATPase, C-terminal domain"/>
    <property type="match status" value="1"/>
</dbReference>
<keyword evidence="3" id="KW-0597">Phosphoprotein</keyword>
<evidence type="ECO:0000256" key="7">
    <source>
        <dbReference type="ARBA" id="ARBA00022840"/>
    </source>
</evidence>
<keyword evidence="4" id="KW-0808">Transferase</keyword>
<dbReference type="EMBL" id="LT607413">
    <property type="protein sequence ID" value="SCF28086.1"/>
    <property type="molecule type" value="Genomic_DNA"/>
</dbReference>
<dbReference type="GO" id="GO:0005524">
    <property type="term" value="F:ATP binding"/>
    <property type="evidence" value="ECO:0007669"/>
    <property type="project" value="UniProtKB-KW"/>
</dbReference>
<dbReference type="SUPFAM" id="SSF55874">
    <property type="entry name" value="ATPase domain of HSP90 chaperone/DNA topoisomerase II/histidine kinase"/>
    <property type="match status" value="1"/>
</dbReference>
<dbReference type="Gene3D" id="1.20.5.1930">
    <property type="match status" value="1"/>
</dbReference>
<feature type="region of interest" description="Disordered" evidence="9">
    <location>
        <begin position="264"/>
        <end position="307"/>
    </location>
</feature>
<dbReference type="Pfam" id="PF07730">
    <property type="entry name" value="HisKA_3"/>
    <property type="match status" value="1"/>
</dbReference>
<feature type="transmembrane region" description="Helical" evidence="10">
    <location>
        <begin position="103"/>
        <end position="120"/>
    </location>
</feature>
<dbReference type="GO" id="GO:0046983">
    <property type="term" value="F:protein dimerization activity"/>
    <property type="evidence" value="ECO:0007669"/>
    <property type="project" value="InterPro"/>
</dbReference>
<evidence type="ECO:0000256" key="10">
    <source>
        <dbReference type="SAM" id="Phobius"/>
    </source>
</evidence>
<name>A0A1C4Z599_MICEC</name>
<sequence>MTRRILGQPVRSVVFDVAVAGVVALLAVAAAPTAGGWGAGVVGLAMAVVLVWRRVRPVAVTAVVAVLAFSQVVYGWGPMPYDVAVLVALYSVVKYADRLRDGIVAGIVAAVGVVLAAVQSPSQVAWYFPAIYYGLVTGAVWLVALNVRTRRLYVLSLEERAATLEREREAEARAAVAEERTRIARELHDVVAHSMAVMIVQADGARFMIDQSPETARNAVRIVADTGRQALEDMRRLVGVLREPGPAGPEAGVEAGPAAAVGPGAGAATGAGRTGGAGPGGRVGGSDRAGTAGGPGPEVLADEPARRRPSVAELPALLDRFRAAGLRVRFAATGTSGTLPQALELTVYRLVQEALTNALKHAGVGATVEVTLAHGADAVVLDVVDDGRGRPAVTPTPSGGHGLVGMRERVSVYDGSLAAGPRLAGGWQVRARLPLPSTPATEVTTV</sequence>
<evidence type="ECO:0000256" key="8">
    <source>
        <dbReference type="ARBA" id="ARBA00023012"/>
    </source>
</evidence>
<comment type="catalytic activity">
    <reaction evidence="1">
        <text>ATP + protein L-histidine = ADP + protein N-phospho-L-histidine.</text>
        <dbReference type="EC" id="2.7.13.3"/>
    </reaction>
</comment>
<keyword evidence="13" id="KW-1185">Reference proteome</keyword>
<keyword evidence="10" id="KW-0472">Membrane</keyword>
<evidence type="ECO:0000256" key="2">
    <source>
        <dbReference type="ARBA" id="ARBA00012438"/>
    </source>
</evidence>
<dbReference type="PANTHER" id="PTHR24421">
    <property type="entry name" value="NITRATE/NITRITE SENSOR PROTEIN NARX-RELATED"/>
    <property type="match status" value="1"/>
</dbReference>
<dbReference type="GO" id="GO:0000155">
    <property type="term" value="F:phosphorelay sensor kinase activity"/>
    <property type="evidence" value="ECO:0007669"/>
    <property type="project" value="InterPro"/>
</dbReference>
<dbReference type="Pfam" id="PF23539">
    <property type="entry name" value="DUF7134"/>
    <property type="match status" value="1"/>
</dbReference>
<keyword evidence="10" id="KW-1133">Transmembrane helix</keyword>
<protein>
    <recommendedName>
        <fullName evidence="2">histidine kinase</fullName>
        <ecNumber evidence="2">2.7.13.3</ecNumber>
    </recommendedName>
</protein>
<dbReference type="InterPro" id="IPR003594">
    <property type="entry name" value="HATPase_dom"/>
</dbReference>
<dbReference type="CDD" id="cd16917">
    <property type="entry name" value="HATPase_UhpB-NarQ-NarX-like"/>
    <property type="match status" value="1"/>
</dbReference>
<evidence type="ECO:0000256" key="4">
    <source>
        <dbReference type="ARBA" id="ARBA00022679"/>
    </source>
</evidence>
<evidence type="ECO:0000256" key="1">
    <source>
        <dbReference type="ARBA" id="ARBA00000085"/>
    </source>
</evidence>
<evidence type="ECO:0000256" key="9">
    <source>
        <dbReference type="SAM" id="MobiDB-lite"/>
    </source>
</evidence>
<dbReference type="Pfam" id="PF02518">
    <property type="entry name" value="HATPase_c"/>
    <property type="match status" value="1"/>
</dbReference>
<reference evidence="13" key="1">
    <citation type="submission" date="2016-06" db="EMBL/GenBank/DDBJ databases">
        <authorList>
            <person name="Varghese N."/>
            <person name="Submissions Spin"/>
        </authorList>
    </citation>
    <scope>NUCLEOTIDE SEQUENCE [LARGE SCALE GENOMIC DNA]</scope>
    <source>
        <strain evidence="13">DSM 43816</strain>
    </source>
</reference>
<accession>A0A1C4Z599</accession>
<feature type="transmembrane region" description="Helical" evidence="10">
    <location>
        <begin position="36"/>
        <end position="52"/>
    </location>
</feature>
<dbReference type="InterPro" id="IPR036890">
    <property type="entry name" value="HATPase_C_sf"/>
</dbReference>
<evidence type="ECO:0000313" key="12">
    <source>
        <dbReference type="EMBL" id="SCF28086.1"/>
    </source>
</evidence>
<evidence type="ECO:0000313" key="13">
    <source>
        <dbReference type="Proteomes" id="UP000198253"/>
    </source>
</evidence>
<keyword evidence="7" id="KW-0067">ATP-binding</keyword>
<feature type="transmembrane region" description="Helical" evidence="10">
    <location>
        <begin position="57"/>
        <end position="74"/>
    </location>
</feature>
<dbReference type="RefSeq" id="WP_088983615.1">
    <property type="nucleotide sequence ID" value="NZ_LT607413.1"/>
</dbReference>
<organism evidence="12 13">
    <name type="scientific">Micromonospora echinospora</name>
    <name type="common">Micromonospora purpurea</name>
    <dbReference type="NCBI Taxonomy" id="1877"/>
    <lineage>
        <taxon>Bacteria</taxon>
        <taxon>Bacillati</taxon>
        <taxon>Actinomycetota</taxon>
        <taxon>Actinomycetes</taxon>
        <taxon>Micromonosporales</taxon>
        <taxon>Micromonosporaceae</taxon>
        <taxon>Micromonospora</taxon>
    </lineage>
</organism>
<keyword evidence="5" id="KW-0547">Nucleotide-binding</keyword>
<dbReference type="GO" id="GO:0016020">
    <property type="term" value="C:membrane"/>
    <property type="evidence" value="ECO:0007669"/>
    <property type="project" value="InterPro"/>
</dbReference>
<feature type="compositionally biased region" description="Gly residues" evidence="9">
    <location>
        <begin position="264"/>
        <end position="284"/>
    </location>
</feature>
<dbReference type="InterPro" id="IPR050482">
    <property type="entry name" value="Sensor_HK_TwoCompSys"/>
</dbReference>
<keyword evidence="6 12" id="KW-0418">Kinase</keyword>
<dbReference type="InParanoid" id="A0A1C4Z599"/>
<proteinExistence type="predicted"/>
<dbReference type="AlphaFoldDB" id="A0A1C4Z599"/>
<feature type="transmembrane region" description="Helical" evidence="10">
    <location>
        <begin position="12"/>
        <end position="30"/>
    </location>
</feature>
<dbReference type="PANTHER" id="PTHR24421:SF10">
    <property type="entry name" value="NITRATE_NITRITE SENSOR PROTEIN NARQ"/>
    <property type="match status" value="1"/>
</dbReference>
<dbReference type="InterPro" id="IPR011712">
    <property type="entry name" value="Sig_transdc_His_kin_sub3_dim/P"/>
</dbReference>
<feature type="domain" description="Histidine kinase/HSP90-like ATPase" evidence="11">
    <location>
        <begin position="342"/>
        <end position="437"/>
    </location>
</feature>
<dbReference type="EC" id="2.7.13.3" evidence="2"/>